<dbReference type="KEGG" id="cyt:cce_4331"/>
<name>B1WTG4_CROS5</name>
<organism evidence="1 2">
    <name type="scientific">Crocosphaera subtropica (strain ATCC 51142 / BH68)</name>
    <name type="common">Cyanothece sp. (strain ATCC 51142)</name>
    <dbReference type="NCBI Taxonomy" id="43989"/>
    <lineage>
        <taxon>Bacteria</taxon>
        <taxon>Bacillati</taxon>
        <taxon>Cyanobacteriota</taxon>
        <taxon>Cyanophyceae</taxon>
        <taxon>Oscillatoriophycideae</taxon>
        <taxon>Chroococcales</taxon>
        <taxon>Aphanothecaceae</taxon>
        <taxon>Crocosphaera</taxon>
        <taxon>Crocosphaera subtropica</taxon>
    </lineage>
</organism>
<dbReference type="EMBL" id="CP000806">
    <property type="protein sequence ID" value="ACB53679.1"/>
    <property type="molecule type" value="Genomic_DNA"/>
</dbReference>
<proteinExistence type="predicted"/>
<gene>
    <name evidence="1" type="ordered locus">cce_4331</name>
</gene>
<dbReference type="RefSeq" id="WP_012362422.1">
    <property type="nucleotide sequence ID" value="NC_010546.1"/>
</dbReference>
<sequence length="42" mass="4649">MKSGTKAVSFGGGEPLEYPDLFRSITPQEMAKVAGRKPFQYE</sequence>
<protein>
    <submittedName>
        <fullName evidence="1">Uncharacterized protein</fullName>
    </submittedName>
</protein>
<reference evidence="1 2" key="1">
    <citation type="journal article" date="2008" name="Proc. Natl. Acad. Sci. U.S.A.">
        <title>The genome of Cyanothece 51142, a unicellular diazotrophic cyanobacterium important in the marine nitrogen cycle.</title>
        <authorList>
            <person name="Welsh E.A."/>
            <person name="Liberton M."/>
            <person name="Stoeckel J."/>
            <person name="Loh T."/>
            <person name="Elvitigala T."/>
            <person name="Wang C."/>
            <person name="Wollam A."/>
            <person name="Fulton R.S."/>
            <person name="Clifton S.W."/>
            <person name="Jacobs J.M."/>
            <person name="Aurora R."/>
            <person name="Ghosh B.K."/>
            <person name="Sherman L.A."/>
            <person name="Smith R.D."/>
            <person name="Wilson R.K."/>
            <person name="Pakrasi H.B."/>
        </authorList>
    </citation>
    <scope>NUCLEOTIDE SEQUENCE [LARGE SCALE GENOMIC DNA]</scope>
    <source>
        <strain evidence="2">ATCC 51142 / BH68</strain>
    </source>
</reference>
<keyword evidence="2" id="KW-1185">Reference proteome</keyword>
<accession>B1WTG4</accession>
<dbReference type="AlphaFoldDB" id="B1WTG4"/>
<dbReference type="HOGENOM" id="CLU_3250287_0_0_3"/>
<dbReference type="Proteomes" id="UP000001203">
    <property type="component" value="Chromosome circular"/>
</dbReference>
<evidence type="ECO:0000313" key="1">
    <source>
        <dbReference type="EMBL" id="ACB53679.1"/>
    </source>
</evidence>
<evidence type="ECO:0000313" key="2">
    <source>
        <dbReference type="Proteomes" id="UP000001203"/>
    </source>
</evidence>